<dbReference type="InterPro" id="IPR000061">
    <property type="entry name" value="Surp"/>
</dbReference>
<feature type="domain" description="SURP motif" evidence="9">
    <location>
        <begin position="17"/>
        <end position="61"/>
    </location>
</feature>
<dbReference type="GO" id="GO:0005686">
    <property type="term" value="C:U2 snRNP"/>
    <property type="evidence" value="ECO:0007669"/>
    <property type="project" value="UniProtKB-ARBA"/>
</dbReference>
<proteinExistence type="predicted"/>
<evidence type="ECO:0000256" key="3">
    <source>
        <dbReference type="ARBA" id="ARBA00022728"/>
    </source>
</evidence>
<dbReference type="PROSITE" id="PS50128">
    <property type="entry name" value="SURP"/>
    <property type="match status" value="2"/>
</dbReference>
<evidence type="ECO:0000259" key="9">
    <source>
        <dbReference type="PROSITE" id="PS50128"/>
    </source>
</evidence>
<comment type="subcellular location">
    <subcellularLocation>
        <location evidence="1">Nucleus</location>
    </subcellularLocation>
</comment>
<dbReference type="PROSITE" id="PS50053">
    <property type="entry name" value="UBIQUITIN_2"/>
    <property type="match status" value="1"/>
</dbReference>
<protein>
    <recommendedName>
        <fullName evidence="12">Splicing factor 3A subunit 1</fullName>
    </recommendedName>
</protein>
<dbReference type="Gene3D" id="1.10.10.790">
    <property type="entry name" value="Surp module"/>
    <property type="match status" value="2"/>
</dbReference>
<organism evidence="10 11">
    <name type="scientific">Chytriomyces confervae</name>
    <dbReference type="NCBI Taxonomy" id="246404"/>
    <lineage>
        <taxon>Eukaryota</taxon>
        <taxon>Fungi</taxon>
        <taxon>Fungi incertae sedis</taxon>
        <taxon>Chytridiomycota</taxon>
        <taxon>Chytridiomycota incertae sedis</taxon>
        <taxon>Chytridiomycetes</taxon>
        <taxon>Chytridiales</taxon>
        <taxon>Chytriomycetaceae</taxon>
        <taxon>Chytriomyces</taxon>
    </lineage>
</organism>
<evidence type="ECO:0000256" key="7">
    <source>
        <dbReference type="SAM" id="MobiDB-lite"/>
    </source>
</evidence>
<reference evidence="10 11" key="1">
    <citation type="journal article" date="2019" name="Sci. Rep.">
        <title>Comparative genomics of chytrid fungi reveal insights into the obligate biotrophic and pathogenic lifestyle of Synchytrium endobioticum.</title>
        <authorList>
            <person name="van de Vossenberg B.T.L.H."/>
            <person name="Warris S."/>
            <person name="Nguyen H.D.T."/>
            <person name="van Gent-Pelzer M.P.E."/>
            <person name="Joly D.L."/>
            <person name="van de Geest H.C."/>
            <person name="Bonants P.J.M."/>
            <person name="Smith D.S."/>
            <person name="Levesque C.A."/>
            <person name="van der Lee T.A.J."/>
        </authorList>
    </citation>
    <scope>NUCLEOTIDE SEQUENCE [LARGE SCALE GENOMIC DNA]</scope>
    <source>
        <strain evidence="10 11">CBS 675.73</strain>
    </source>
</reference>
<dbReference type="FunFam" id="1.10.10.790:FF:000001">
    <property type="entry name" value="Splicing factor 3a, subunit 1"/>
    <property type="match status" value="1"/>
</dbReference>
<sequence length="712" mass="76879">MEQDQVEIIPPPGIREIADKTAQFIAKSANGLQFEGRLRESNRADPKFAFLNPADPYHRYYKNRVAEFSSVQQPAQSQGTTAQNSSASKPAAPSSAAAAAAAAPVDETPKFVAPPPYDFCHDTPSISPQDLAVLKLTAQFAARNGRSFVTQLASRESRNAQFDFLRQNHSLYPYFSALVTQYTKVLMPIKSQTALLSEYTRSKKPLLEAAQKRAEYKAHMTSQQKAAEAAAEQEKREFASIDWHDFVVVDTVEFLEGDADNDEIEFALPVSVEELKSMSLVDKKRAVESATTVRDSKAAPPQPSSTMGRPPPPPDNDDEMDVDMEEDDDEDVEPKSSAPASANIPRLLPNNNAPIKIRANYAPKVGKSSSANEPTQLCPRCGQAVKVSEMAEHMRIELLDPKWREQKLAAEAKKRDSNLAAASVDVARNLTRLSDYRTDIFGSGEETHVGRKLGEEETAAAKEKIVWDGHSTSIGATTQKVQMQAMDAQLENLMNPQPVAQDVSKVGPQLPSAPGTLAPPPGLNMRPPTLPMMPTMPMARPPPPMPMMPPPPQRPMMPAFGLPPAPPGLGYPGAAPPLPPAPAGSAAPPPPPSHPRDDEDLPDGKRSKTGGEADSNLIPAAEFIASNPLPITLSIITPTGGIPLTLTDLAIESSVGDLKERISEKLANMPVGKQKLANGAGVFLKNSESLGYYNMKSGETLVLKVQTRGGRK</sequence>
<dbReference type="Pfam" id="PF12230">
    <property type="entry name" value="PRP21_like_P"/>
    <property type="match status" value="1"/>
</dbReference>
<evidence type="ECO:0000313" key="10">
    <source>
        <dbReference type="EMBL" id="TPX74756.1"/>
    </source>
</evidence>
<evidence type="ECO:0000256" key="2">
    <source>
        <dbReference type="ARBA" id="ARBA00022664"/>
    </source>
</evidence>
<dbReference type="InterPro" id="IPR022030">
    <property type="entry name" value="SF3A1_dom"/>
</dbReference>
<dbReference type="InterPro" id="IPR045146">
    <property type="entry name" value="SF3A1"/>
</dbReference>
<dbReference type="EMBL" id="QEAP01000110">
    <property type="protein sequence ID" value="TPX74756.1"/>
    <property type="molecule type" value="Genomic_DNA"/>
</dbReference>
<keyword evidence="11" id="KW-1185">Reference proteome</keyword>
<comment type="caution">
    <text evidence="10">The sequence shown here is derived from an EMBL/GenBank/DDBJ whole genome shotgun (WGS) entry which is preliminary data.</text>
</comment>
<dbReference type="InterPro" id="IPR029071">
    <property type="entry name" value="Ubiquitin-like_domsf"/>
</dbReference>
<dbReference type="GO" id="GO:0003723">
    <property type="term" value="F:RNA binding"/>
    <property type="evidence" value="ECO:0007669"/>
    <property type="project" value="InterPro"/>
</dbReference>
<keyword evidence="2" id="KW-0507">mRNA processing</keyword>
<keyword evidence="3" id="KW-0747">Spliceosome</keyword>
<dbReference type="FunFam" id="1.10.10.790:FF:000002">
    <property type="entry name" value="Splicing factor 3A subunit 1"/>
    <property type="match status" value="1"/>
</dbReference>
<feature type="compositionally biased region" description="Basic and acidic residues" evidence="7">
    <location>
        <begin position="594"/>
        <end position="611"/>
    </location>
</feature>
<feature type="compositionally biased region" description="Acidic residues" evidence="7">
    <location>
        <begin position="315"/>
        <end position="332"/>
    </location>
</feature>
<feature type="region of interest" description="Disordered" evidence="7">
    <location>
        <begin position="503"/>
        <end position="527"/>
    </location>
</feature>
<feature type="region of interest" description="Disordered" evidence="7">
    <location>
        <begin position="285"/>
        <end position="351"/>
    </location>
</feature>
<dbReference type="GO" id="GO:0045292">
    <property type="term" value="P:mRNA cis splicing, via spliceosome"/>
    <property type="evidence" value="ECO:0007669"/>
    <property type="project" value="InterPro"/>
</dbReference>
<evidence type="ECO:0000259" key="8">
    <source>
        <dbReference type="PROSITE" id="PS50053"/>
    </source>
</evidence>
<dbReference type="SMART" id="SM00648">
    <property type="entry name" value="SWAP"/>
    <property type="match status" value="2"/>
</dbReference>
<dbReference type="AlphaFoldDB" id="A0A507FHI1"/>
<feature type="domain" description="SURP motif" evidence="9">
    <location>
        <begin position="133"/>
        <end position="175"/>
    </location>
</feature>
<dbReference type="GO" id="GO:0071004">
    <property type="term" value="C:U2-type prespliceosome"/>
    <property type="evidence" value="ECO:0007669"/>
    <property type="project" value="TreeGrafter"/>
</dbReference>
<dbReference type="OrthoDB" id="447637at2759"/>
<dbReference type="PANTHER" id="PTHR15316:SF1">
    <property type="entry name" value="SPLICING FACTOR 3A SUBUNIT 1"/>
    <property type="match status" value="1"/>
</dbReference>
<feature type="region of interest" description="Disordered" evidence="7">
    <location>
        <begin position="71"/>
        <end position="100"/>
    </location>
</feature>
<keyword evidence="5" id="KW-0508">mRNA splicing</keyword>
<dbReference type="STRING" id="246404.A0A507FHI1"/>
<evidence type="ECO:0000313" key="11">
    <source>
        <dbReference type="Proteomes" id="UP000320333"/>
    </source>
</evidence>
<dbReference type="Proteomes" id="UP000320333">
    <property type="component" value="Unassembled WGS sequence"/>
</dbReference>
<keyword evidence="6" id="KW-0539">Nucleus</keyword>
<dbReference type="SUPFAM" id="SSF109905">
    <property type="entry name" value="Surp module (SWAP domain)"/>
    <property type="match status" value="2"/>
</dbReference>
<feature type="compositionally biased region" description="Pro residues" evidence="7">
    <location>
        <begin position="543"/>
        <end position="593"/>
    </location>
</feature>
<name>A0A507FHI1_9FUNG</name>
<keyword evidence="4" id="KW-0677">Repeat</keyword>
<dbReference type="SUPFAM" id="SSF54236">
    <property type="entry name" value="Ubiquitin-like"/>
    <property type="match status" value="1"/>
</dbReference>
<feature type="compositionally biased region" description="Polar residues" evidence="7">
    <location>
        <begin position="71"/>
        <end position="84"/>
    </location>
</feature>
<dbReference type="PANTHER" id="PTHR15316">
    <property type="entry name" value="SPLICEOSOME ASSOCIATED PROTEIN 114/SWAP SPLICING FACTOR-RELATED"/>
    <property type="match status" value="1"/>
</dbReference>
<evidence type="ECO:0000256" key="5">
    <source>
        <dbReference type="ARBA" id="ARBA00023187"/>
    </source>
</evidence>
<evidence type="ECO:0000256" key="6">
    <source>
        <dbReference type="ARBA" id="ARBA00023242"/>
    </source>
</evidence>
<dbReference type="InterPro" id="IPR000626">
    <property type="entry name" value="Ubiquitin-like_dom"/>
</dbReference>
<feature type="domain" description="Ubiquitin-like" evidence="8">
    <location>
        <begin position="631"/>
        <end position="710"/>
    </location>
</feature>
<dbReference type="Gene3D" id="3.10.20.90">
    <property type="entry name" value="Phosphatidylinositol 3-kinase Catalytic Subunit, Chain A, domain 1"/>
    <property type="match status" value="1"/>
</dbReference>
<gene>
    <name evidence="10" type="ORF">CcCBS67573_g03975</name>
</gene>
<evidence type="ECO:0000256" key="1">
    <source>
        <dbReference type="ARBA" id="ARBA00004123"/>
    </source>
</evidence>
<dbReference type="Pfam" id="PF01805">
    <property type="entry name" value="Surp"/>
    <property type="match status" value="2"/>
</dbReference>
<feature type="compositionally biased region" description="Low complexity" evidence="7">
    <location>
        <begin position="85"/>
        <end position="100"/>
    </location>
</feature>
<feature type="region of interest" description="Disordered" evidence="7">
    <location>
        <begin position="543"/>
        <end position="615"/>
    </location>
</feature>
<dbReference type="GO" id="GO:0071013">
    <property type="term" value="C:catalytic step 2 spliceosome"/>
    <property type="evidence" value="ECO:0007669"/>
    <property type="project" value="TreeGrafter"/>
</dbReference>
<dbReference type="InterPro" id="IPR035967">
    <property type="entry name" value="SWAP/Surp_sf"/>
</dbReference>
<evidence type="ECO:0008006" key="12">
    <source>
        <dbReference type="Google" id="ProtNLM"/>
    </source>
</evidence>
<accession>A0A507FHI1</accession>
<dbReference type="GO" id="GO:0000381">
    <property type="term" value="P:regulation of alternative mRNA splicing, via spliceosome"/>
    <property type="evidence" value="ECO:0007669"/>
    <property type="project" value="TreeGrafter"/>
</dbReference>
<dbReference type="SMART" id="SM00213">
    <property type="entry name" value="UBQ"/>
    <property type="match status" value="1"/>
</dbReference>
<evidence type="ECO:0000256" key="4">
    <source>
        <dbReference type="ARBA" id="ARBA00022737"/>
    </source>
</evidence>